<reference evidence="2 3" key="1">
    <citation type="submission" date="2021-06" db="EMBL/GenBank/DDBJ databases">
        <title>Caerostris darwini draft genome.</title>
        <authorList>
            <person name="Kono N."/>
            <person name="Arakawa K."/>
        </authorList>
    </citation>
    <scope>NUCLEOTIDE SEQUENCE [LARGE SCALE GENOMIC DNA]</scope>
</reference>
<evidence type="ECO:0000313" key="2">
    <source>
        <dbReference type="EMBL" id="GIY48407.1"/>
    </source>
</evidence>
<evidence type="ECO:0000256" key="1">
    <source>
        <dbReference type="SAM" id="MobiDB-lite"/>
    </source>
</evidence>
<protein>
    <submittedName>
        <fullName evidence="2">Uncharacterized protein</fullName>
    </submittedName>
</protein>
<dbReference type="Proteomes" id="UP001054837">
    <property type="component" value="Unassembled WGS sequence"/>
</dbReference>
<proteinExistence type="predicted"/>
<accession>A0AAV4TTV9</accession>
<evidence type="ECO:0000313" key="3">
    <source>
        <dbReference type="Proteomes" id="UP001054837"/>
    </source>
</evidence>
<keyword evidence="3" id="KW-1185">Reference proteome</keyword>
<dbReference type="EMBL" id="BPLQ01010102">
    <property type="protein sequence ID" value="GIY48407.1"/>
    <property type="molecule type" value="Genomic_DNA"/>
</dbReference>
<organism evidence="2 3">
    <name type="scientific">Caerostris darwini</name>
    <dbReference type="NCBI Taxonomy" id="1538125"/>
    <lineage>
        <taxon>Eukaryota</taxon>
        <taxon>Metazoa</taxon>
        <taxon>Ecdysozoa</taxon>
        <taxon>Arthropoda</taxon>
        <taxon>Chelicerata</taxon>
        <taxon>Arachnida</taxon>
        <taxon>Araneae</taxon>
        <taxon>Araneomorphae</taxon>
        <taxon>Entelegynae</taxon>
        <taxon>Araneoidea</taxon>
        <taxon>Araneidae</taxon>
        <taxon>Caerostris</taxon>
    </lineage>
</organism>
<comment type="caution">
    <text evidence="2">The sequence shown here is derived from an EMBL/GenBank/DDBJ whole genome shotgun (WGS) entry which is preliminary data.</text>
</comment>
<dbReference type="AlphaFoldDB" id="A0AAV4TTV9"/>
<name>A0AAV4TTV9_9ARAC</name>
<gene>
    <name evidence="2" type="ORF">CDAR_20981</name>
</gene>
<sequence length="98" mass="10753">MNLLSLNPTTTLARTKIQIVDFRETKAAEMQVGHTRRRRRPSGKESGKNLVTAATSGNPLIGEWVSPVKKTSNGICDLVYKKKKKGFVLDSAGKVRVA</sequence>
<feature type="region of interest" description="Disordered" evidence="1">
    <location>
        <begin position="30"/>
        <end position="54"/>
    </location>
</feature>